<comment type="similarity">
    <text evidence="5 18">Belongs to the CDS family.</text>
</comment>
<keyword evidence="15 19" id="KW-0472">Membrane</keyword>
<evidence type="ECO:0000256" key="14">
    <source>
        <dbReference type="ARBA" id="ARBA00023098"/>
    </source>
</evidence>
<dbReference type="AlphaFoldDB" id="A0A2H6CTZ9"/>
<keyword evidence="14" id="KW-0443">Lipid metabolism</keyword>
<evidence type="ECO:0000256" key="3">
    <source>
        <dbReference type="ARBA" id="ARBA00005119"/>
    </source>
</evidence>
<evidence type="ECO:0000313" key="20">
    <source>
        <dbReference type="EMBL" id="GBD68466.1"/>
    </source>
</evidence>
<keyword evidence="16" id="KW-0594">Phospholipid biosynthesis</keyword>
<feature type="transmembrane region" description="Helical" evidence="19">
    <location>
        <begin position="203"/>
        <end position="222"/>
    </location>
</feature>
<keyword evidence="13 19" id="KW-1133">Transmembrane helix</keyword>
<keyword evidence="17" id="KW-1208">Phospholipid metabolism</keyword>
<dbReference type="EC" id="2.7.7.41" evidence="6 18"/>
<dbReference type="Proteomes" id="UP000236214">
    <property type="component" value="Unassembled WGS sequence"/>
</dbReference>
<evidence type="ECO:0000256" key="11">
    <source>
        <dbReference type="ARBA" id="ARBA00022692"/>
    </source>
</evidence>
<protein>
    <recommendedName>
        <fullName evidence="7 18">Phosphatidate cytidylyltransferase</fullName>
        <ecNumber evidence="6 18">2.7.7.41</ecNumber>
    </recommendedName>
</protein>
<gene>
    <name evidence="20" type="primary">cdsA</name>
    <name evidence="20" type="ORF">TEHN7118_1272</name>
</gene>
<evidence type="ECO:0000256" key="18">
    <source>
        <dbReference type="RuleBase" id="RU003938"/>
    </source>
</evidence>
<evidence type="ECO:0000256" key="9">
    <source>
        <dbReference type="ARBA" id="ARBA00022516"/>
    </source>
</evidence>
<evidence type="ECO:0000256" key="1">
    <source>
        <dbReference type="ARBA" id="ARBA00001698"/>
    </source>
</evidence>
<organism evidence="20 21">
    <name type="scientific">Tetragenococcus halophilus subsp. halophilus</name>
    <dbReference type="NCBI Taxonomy" id="1513897"/>
    <lineage>
        <taxon>Bacteria</taxon>
        <taxon>Bacillati</taxon>
        <taxon>Bacillota</taxon>
        <taxon>Bacilli</taxon>
        <taxon>Lactobacillales</taxon>
        <taxon>Enterococcaceae</taxon>
        <taxon>Tetragenococcus</taxon>
    </lineage>
</organism>
<evidence type="ECO:0000256" key="15">
    <source>
        <dbReference type="ARBA" id="ARBA00023136"/>
    </source>
</evidence>
<feature type="transmembrane region" description="Helical" evidence="19">
    <location>
        <begin position="176"/>
        <end position="197"/>
    </location>
</feature>
<name>A0A2H6CTZ9_TETHA</name>
<keyword evidence="9" id="KW-0444">Lipid biosynthesis</keyword>
<reference evidence="20 21" key="1">
    <citation type="submission" date="2016-05" db="EMBL/GenBank/DDBJ databases">
        <title>Whole genome sequencing of Tetragenococcus halophilus subsp. halophilus NISL 7118.</title>
        <authorList>
            <person name="Shiwa Y."/>
            <person name="Nishimura I."/>
            <person name="Yoshikawa H."/>
            <person name="Koyama Y."/>
            <person name="Oguma T."/>
        </authorList>
    </citation>
    <scope>NUCLEOTIDE SEQUENCE [LARGE SCALE GENOMIC DNA]</scope>
    <source>
        <strain evidence="20 21">NISL 7118</strain>
    </source>
</reference>
<keyword evidence="21" id="KW-1185">Reference proteome</keyword>
<evidence type="ECO:0000256" key="8">
    <source>
        <dbReference type="ARBA" id="ARBA00022475"/>
    </source>
</evidence>
<evidence type="ECO:0000256" key="10">
    <source>
        <dbReference type="ARBA" id="ARBA00022679"/>
    </source>
</evidence>
<feature type="transmembrane region" description="Helical" evidence="19">
    <location>
        <begin position="84"/>
        <end position="101"/>
    </location>
</feature>
<comment type="subcellular location">
    <subcellularLocation>
        <location evidence="2">Cell membrane</location>
        <topology evidence="2">Multi-pass membrane protein</topology>
    </subcellularLocation>
</comment>
<evidence type="ECO:0000256" key="16">
    <source>
        <dbReference type="ARBA" id="ARBA00023209"/>
    </source>
</evidence>
<dbReference type="PANTHER" id="PTHR46382">
    <property type="entry name" value="PHOSPHATIDATE CYTIDYLYLTRANSFERASE"/>
    <property type="match status" value="1"/>
</dbReference>
<dbReference type="GO" id="GO:0005886">
    <property type="term" value="C:plasma membrane"/>
    <property type="evidence" value="ECO:0007669"/>
    <property type="project" value="UniProtKB-SubCell"/>
</dbReference>
<evidence type="ECO:0000256" key="5">
    <source>
        <dbReference type="ARBA" id="ARBA00010185"/>
    </source>
</evidence>
<evidence type="ECO:0000256" key="13">
    <source>
        <dbReference type="ARBA" id="ARBA00022989"/>
    </source>
</evidence>
<dbReference type="EMBL" id="BDEC01000049">
    <property type="protein sequence ID" value="GBD68466.1"/>
    <property type="molecule type" value="Genomic_DNA"/>
</dbReference>
<dbReference type="PANTHER" id="PTHR46382:SF1">
    <property type="entry name" value="PHOSPHATIDATE CYTIDYLYLTRANSFERASE"/>
    <property type="match status" value="1"/>
</dbReference>
<feature type="transmembrane region" description="Helical" evidence="19">
    <location>
        <begin position="134"/>
        <end position="155"/>
    </location>
</feature>
<evidence type="ECO:0000256" key="17">
    <source>
        <dbReference type="ARBA" id="ARBA00023264"/>
    </source>
</evidence>
<dbReference type="PROSITE" id="PS01315">
    <property type="entry name" value="CDS"/>
    <property type="match status" value="1"/>
</dbReference>
<dbReference type="InterPro" id="IPR000374">
    <property type="entry name" value="PC_trans"/>
</dbReference>
<accession>A0A2H6CTZ9</accession>
<evidence type="ECO:0000256" key="2">
    <source>
        <dbReference type="ARBA" id="ARBA00004651"/>
    </source>
</evidence>
<dbReference type="Pfam" id="PF01148">
    <property type="entry name" value="CTP_transf_1"/>
    <property type="match status" value="1"/>
</dbReference>
<evidence type="ECO:0000256" key="12">
    <source>
        <dbReference type="ARBA" id="ARBA00022695"/>
    </source>
</evidence>
<proteinExistence type="inferred from homology"/>
<dbReference type="UniPathway" id="UPA00557">
    <property type="reaction ID" value="UER00614"/>
</dbReference>
<dbReference type="GO" id="GO:0016024">
    <property type="term" value="P:CDP-diacylglycerol biosynthetic process"/>
    <property type="evidence" value="ECO:0007669"/>
    <property type="project" value="UniProtKB-UniPathway"/>
</dbReference>
<evidence type="ECO:0000313" key="21">
    <source>
        <dbReference type="Proteomes" id="UP000236214"/>
    </source>
</evidence>
<evidence type="ECO:0000256" key="7">
    <source>
        <dbReference type="ARBA" id="ARBA00019373"/>
    </source>
</evidence>
<comment type="pathway">
    <text evidence="4">Lipid metabolism.</text>
</comment>
<keyword evidence="8" id="KW-1003">Cell membrane</keyword>
<feature type="transmembrane region" description="Helical" evidence="19">
    <location>
        <begin position="6"/>
        <end position="37"/>
    </location>
</feature>
<evidence type="ECO:0000256" key="6">
    <source>
        <dbReference type="ARBA" id="ARBA00012487"/>
    </source>
</evidence>
<comment type="pathway">
    <text evidence="3 18">Phospholipid metabolism; CDP-diacylglycerol biosynthesis; CDP-diacylglycerol from sn-glycerol 3-phosphate: step 3/3.</text>
</comment>
<evidence type="ECO:0000256" key="4">
    <source>
        <dbReference type="ARBA" id="ARBA00005189"/>
    </source>
</evidence>
<keyword evidence="10 18" id="KW-0808">Transferase</keyword>
<dbReference type="RefSeq" id="WP_103103506.1">
    <property type="nucleotide sequence ID" value="NZ_BDEC01000049.1"/>
</dbReference>
<keyword evidence="12 18" id="KW-0548">Nucleotidyltransferase</keyword>
<keyword evidence="11 18" id="KW-0812">Transmembrane</keyword>
<dbReference type="GO" id="GO:0004605">
    <property type="term" value="F:phosphatidate cytidylyltransferase activity"/>
    <property type="evidence" value="ECO:0007669"/>
    <property type="project" value="UniProtKB-EC"/>
</dbReference>
<feature type="transmembrane region" description="Helical" evidence="19">
    <location>
        <begin position="49"/>
        <end position="69"/>
    </location>
</feature>
<comment type="catalytic activity">
    <reaction evidence="1 18">
        <text>a 1,2-diacyl-sn-glycero-3-phosphate + CTP + H(+) = a CDP-1,2-diacyl-sn-glycerol + diphosphate</text>
        <dbReference type="Rhea" id="RHEA:16229"/>
        <dbReference type="ChEBI" id="CHEBI:15378"/>
        <dbReference type="ChEBI" id="CHEBI:33019"/>
        <dbReference type="ChEBI" id="CHEBI:37563"/>
        <dbReference type="ChEBI" id="CHEBI:58332"/>
        <dbReference type="ChEBI" id="CHEBI:58608"/>
        <dbReference type="EC" id="2.7.7.41"/>
    </reaction>
</comment>
<sequence>MRQRVITAVIALVLFLPIIFFDFGGISVQLLGALLAVVGVYELFRMKGLAIISFEGILSIIGALVLVLPNNPWFSYLPDTTDKLILFYFVVMLLLGVSVISKNMYTIDEAGFPVLVSLYVGVGLQNFVEARSTGLLLLLFGLFIVWATDIGAYMVGRKYGRRSLWPAISPNKTVEGAIGGILSALFIAIVFLIIYPGSLYFEYGSFIMLFWTIILSAVGQFGDLVESAIKRHYQVKDSGNILPGHGGILDRFDSMLFVFPIMHLIGLF</sequence>
<evidence type="ECO:0000256" key="19">
    <source>
        <dbReference type="SAM" id="Phobius"/>
    </source>
</evidence>
<comment type="caution">
    <text evidence="20">The sequence shown here is derived from an EMBL/GenBank/DDBJ whole genome shotgun (WGS) entry which is preliminary data.</text>
</comment>